<evidence type="ECO:0000256" key="6">
    <source>
        <dbReference type="ARBA" id="ARBA00023239"/>
    </source>
</evidence>
<dbReference type="PRINTS" id="PR00145">
    <property type="entry name" value="ARGSUCLYASE"/>
</dbReference>
<comment type="pathway">
    <text evidence="1 11">Purine metabolism; IMP biosynthesis via de novo pathway; 5-amino-1-(5-phospho-D-ribosyl)imidazole-4-carboxamide from 5-amino-1-(5-phospho-D-ribosyl)imidazole-4-carboxylate: step 2/2.</text>
</comment>
<evidence type="ECO:0000256" key="5">
    <source>
        <dbReference type="ARBA" id="ARBA00017058"/>
    </source>
</evidence>
<keyword evidence="11" id="KW-0658">Purine biosynthesis</keyword>
<dbReference type="InterPro" id="IPR004769">
    <property type="entry name" value="Pur_lyase"/>
</dbReference>
<dbReference type="Gene3D" id="1.10.40.30">
    <property type="entry name" value="Fumarase/aspartase (C-terminal domain)"/>
    <property type="match status" value="1"/>
</dbReference>
<keyword evidence="6 11" id="KW-0456">Lyase</keyword>
<dbReference type="GO" id="GO:0016829">
    <property type="term" value="F:lyase activity"/>
    <property type="evidence" value="ECO:0007669"/>
    <property type="project" value="UniProtKB-KW"/>
</dbReference>
<dbReference type="NCBIfam" id="TIGR00928">
    <property type="entry name" value="purB"/>
    <property type="match status" value="1"/>
</dbReference>
<dbReference type="EMBL" id="JAQNDK010000005">
    <property type="protein sequence ID" value="MDC0683683.1"/>
    <property type="molecule type" value="Genomic_DNA"/>
</dbReference>
<dbReference type="EC" id="4.3.2.2" evidence="4 10"/>
<dbReference type="Gene3D" id="1.10.275.10">
    <property type="entry name" value="Fumarase/aspartase (N-terminal domain)"/>
    <property type="match status" value="1"/>
</dbReference>
<name>A0ABT5CB84_9BACT</name>
<dbReference type="RefSeq" id="WP_272101842.1">
    <property type="nucleotide sequence ID" value="NZ_JAQNDK010000005.1"/>
</dbReference>
<evidence type="ECO:0000259" key="12">
    <source>
        <dbReference type="SMART" id="SM00998"/>
    </source>
</evidence>
<reference evidence="13 14" key="1">
    <citation type="submission" date="2023-01" db="EMBL/GenBank/DDBJ databases">
        <title>Minimal conservation of predation-associated metabolite biosynthetic gene clusters underscores biosynthetic potential of Myxococcota including descriptions for ten novel species: Archangium lansinium sp. nov., Myxococcus landrumus sp. nov., Nannocystis bai.</title>
        <authorList>
            <person name="Ahearne A."/>
            <person name="Stevens C."/>
            <person name="Dowd S."/>
        </authorList>
    </citation>
    <scope>NUCLEOTIDE SEQUENCE [LARGE SCALE GENOMIC DNA]</scope>
    <source>
        <strain evidence="13 14">WIWO2</strain>
    </source>
</reference>
<evidence type="ECO:0000256" key="8">
    <source>
        <dbReference type="ARBA" id="ARBA00030717"/>
    </source>
</evidence>
<sequence>MIPRYTPVEFEELWSPATRFSTWLEVELAACEAMEAEGLVPAGIAEGIRAKQLTLDPVRIDAIERTVKHDVIAFLTHVEELAGEGARWLHRGMTSSDVLDTSLAVLLVRATDLLSARLDKLCSALARRADEHRRTPMIGRSHGIAAEPITFGLALAGHLAEMKRGRARLLAARQAIAVGKIAGAVGTYAHLSPRIEERALAALGLRPETVSTQVVARDRHAELFTALSLIAAGIERLATNVRHWQRTEVREAEERFTVGQKGSSAMPHKRNPILSENLCGLARVVRAAVIPALENVPLWHERDISHSSVERMIAPDATSTLGFMLDRAAGLVEGLVVYPEKLRENLDRTGELFFSEAVLLALVQKGRPRQAAYELVQRCAMRAIAGEGRFRDNLAADADVAALLAPDEIARCFDLDHALSHVDSIIDRALRD</sequence>
<proteinExistence type="inferred from homology"/>
<dbReference type="InterPro" id="IPR024083">
    <property type="entry name" value="Fumarase/histidase_N"/>
</dbReference>
<evidence type="ECO:0000256" key="9">
    <source>
        <dbReference type="ARBA" id="ARBA00049115"/>
    </source>
</evidence>
<dbReference type="PANTHER" id="PTHR43172:SF1">
    <property type="entry name" value="ADENYLOSUCCINATE LYASE"/>
    <property type="match status" value="1"/>
</dbReference>
<dbReference type="CDD" id="cd01360">
    <property type="entry name" value="Adenylsuccinate_lyase_1"/>
    <property type="match status" value="1"/>
</dbReference>
<comment type="caution">
    <text evidence="13">The sequence shown here is derived from an EMBL/GenBank/DDBJ whole genome shotgun (WGS) entry which is preliminary data.</text>
</comment>
<dbReference type="InterPro" id="IPR020557">
    <property type="entry name" value="Fumarate_lyase_CS"/>
</dbReference>
<protein>
    <recommendedName>
        <fullName evidence="5 10">Adenylosuccinate lyase</fullName>
        <shortName evidence="11">ASL</shortName>
        <ecNumber evidence="4 10">4.3.2.2</ecNumber>
    </recommendedName>
    <alternativeName>
        <fullName evidence="8 11">Adenylosuccinase</fullName>
    </alternativeName>
</protein>
<comment type="catalytic activity">
    <reaction evidence="9">
        <text>N(6)-(1,2-dicarboxyethyl)-AMP = fumarate + AMP</text>
        <dbReference type="Rhea" id="RHEA:16853"/>
        <dbReference type="ChEBI" id="CHEBI:29806"/>
        <dbReference type="ChEBI" id="CHEBI:57567"/>
        <dbReference type="ChEBI" id="CHEBI:456215"/>
        <dbReference type="EC" id="4.3.2.2"/>
    </reaction>
    <physiologicalReaction direction="left-to-right" evidence="9">
        <dbReference type="Rhea" id="RHEA:16854"/>
    </physiologicalReaction>
</comment>
<dbReference type="SMART" id="SM00998">
    <property type="entry name" value="ADSL_C"/>
    <property type="match status" value="1"/>
</dbReference>
<comment type="pathway">
    <text evidence="2 11">Purine metabolism; AMP biosynthesis via de novo pathway; AMP from IMP: step 2/2.</text>
</comment>
<comment type="catalytic activity">
    <reaction evidence="7">
        <text>(2S)-2-[5-amino-1-(5-phospho-beta-D-ribosyl)imidazole-4-carboxamido]succinate = 5-amino-1-(5-phospho-beta-D-ribosyl)imidazole-4-carboxamide + fumarate</text>
        <dbReference type="Rhea" id="RHEA:23920"/>
        <dbReference type="ChEBI" id="CHEBI:29806"/>
        <dbReference type="ChEBI" id="CHEBI:58443"/>
        <dbReference type="ChEBI" id="CHEBI:58475"/>
        <dbReference type="EC" id="4.3.2.2"/>
    </reaction>
    <physiologicalReaction direction="left-to-right" evidence="7">
        <dbReference type="Rhea" id="RHEA:23921"/>
    </physiologicalReaction>
</comment>
<dbReference type="PRINTS" id="PR00149">
    <property type="entry name" value="FUMRATELYASE"/>
</dbReference>
<dbReference type="PROSITE" id="PS00163">
    <property type="entry name" value="FUMARATE_LYASES"/>
    <property type="match status" value="1"/>
</dbReference>
<dbReference type="InterPro" id="IPR000362">
    <property type="entry name" value="Fumarate_lyase_fam"/>
</dbReference>
<evidence type="ECO:0000256" key="10">
    <source>
        <dbReference type="NCBIfam" id="TIGR00928"/>
    </source>
</evidence>
<dbReference type="PANTHER" id="PTHR43172">
    <property type="entry name" value="ADENYLOSUCCINATE LYASE"/>
    <property type="match status" value="1"/>
</dbReference>
<evidence type="ECO:0000256" key="2">
    <source>
        <dbReference type="ARBA" id="ARBA00004734"/>
    </source>
</evidence>
<keyword evidence="14" id="KW-1185">Reference proteome</keyword>
<evidence type="ECO:0000256" key="3">
    <source>
        <dbReference type="ARBA" id="ARBA00008273"/>
    </source>
</evidence>
<dbReference type="Gene3D" id="1.20.200.10">
    <property type="entry name" value="Fumarase/aspartase (Central domain)"/>
    <property type="match status" value="1"/>
</dbReference>
<evidence type="ECO:0000313" key="13">
    <source>
        <dbReference type="EMBL" id="MDC0683683.1"/>
    </source>
</evidence>
<dbReference type="InterPro" id="IPR019468">
    <property type="entry name" value="AdenyloSucc_lyase_C"/>
</dbReference>
<organism evidence="13 14">
    <name type="scientific">Sorangium atrum</name>
    <dbReference type="NCBI Taxonomy" id="2995308"/>
    <lineage>
        <taxon>Bacteria</taxon>
        <taxon>Pseudomonadati</taxon>
        <taxon>Myxococcota</taxon>
        <taxon>Polyangia</taxon>
        <taxon>Polyangiales</taxon>
        <taxon>Polyangiaceae</taxon>
        <taxon>Sorangium</taxon>
    </lineage>
</organism>
<evidence type="ECO:0000313" key="14">
    <source>
        <dbReference type="Proteomes" id="UP001217485"/>
    </source>
</evidence>
<evidence type="ECO:0000256" key="11">
    <source>
        <dbReference type="RuleBase" id="RU361172"/>
    </source>
</evidence>
<dbReference type="InterPro" id="IPR022761">
    <property type="entry name" value="Fumarate_lyase_N"/>
</dbReference>
<dbReference type="Pfam" id="PF10397">
    <property type="entry name" value="ADSL_C"/>
    <property type="match status" value="1"/>
</dbReference>
<comment type="similarity">
    <text evidence="3 11">Belongs to the lyase 1 family. Adenylosuccinate lyase subfamily.</text>
</comment>
<evidence type="ECO:0000256" key="1">
    <source>
        <dbReference type="ARBA" id="ARBA00004706"/>
    </source>
</evidence>
<feature type="domain" description="Adenylosuccinate lyase C-terminal" evidence="12">
    <location>
        <begin position="350"/>
        <end position="430"/>
    </location>
</feature>
<accession>A0ABT5CB84</accession>
<evidence type="ECO:0000256" key="4">
    <source>
        <dbReference type="ARBA" id="ARBA00012339"/>
    </source>
</evidence>
<dbReference type="Proteomes" id="UP001217485">
    <property type="component" value="Unassembled WGS sequence"/>
</dbReference>
<evidence type="ECO:0000256" key="7">
    <source>
        <dbReference type="ARBA" id="ARBA00024477"/>
    </source>
</evidence>
<dbReference type="SUPFAM" id="SSF48557">
    <property type="entry name" value="L-aspartase-like"/>
    <property type="match status" value="1"/>
</dbReference>
<gene>
    <name evidence="13" type="primary">purB</name>
    <name evidence="13" type="ORF">POL72_38500</name>
</gene>
<dbReference type="InterPro" id="IPR008948">
    <property type="entry name" value="L-Aspartase-like"/>
</dbReference>
<dbReference type="Pfam" id="PF00206">
    <property type="entry name" value="Lyase_1"/>
    <property type="match status" value="1"/>
</dbReference>